<reference evidence="1" key="1">
    <citation type="submission" date="2023-02" db="EMBL/GenBank/DDBJ databases">
        <title>Genome of toxic invasive species Heracleum sosnowskyi carries increased number of genes despite the absence of recent whole-genome duplications.</title>
        <authorList>
            <person name="Schelkunov M."/>
            <person name="Shtratnikova V."/>
            <person name="Makarenko M."/>
            <person name="Klepikova A."/>
            <person name="Omelchenko D."/>
            <person name="Novikova G."/>
            <person name="Obukhova E."/>
            <person name="Bogdanov V."/>
            <person name="Penin A."/>
            <person name="Logacheva M."/>
        </authorList>
    </citation>
    <scope>NUCLEOTIDE SEQUENCE</scope>
    <source>
        <strain evidence="1">Hsosn_3</strain>
        <tissue evidence="1">Leaf</tissue>
    </source>
</reference>
<organism evidence="1 2">
    <name type="scientific">Heracleum sosnowskyi</name>
    <dbReference type="NCBI Taxonomy" id="360622"/>
    <lineage>
        <taxon>Eukaryota</taxon>
        <taxon>Viridiplantae</taxon>
        <taxon>Streptophyta</taxon>
        <taxon>Embryophyta</taxon>
        <taxon>Tracheophyta</taxon>
        <taxon>Spermatophyta</taxon>
        <taxon>Magnoliopsida</taxon>
        <taxon>eudicotyledons</taxon>
        <taxon>Gunneridae</taxon>
        <taxon>Pentapetalae</taxon>
        <taxon>asterids</taxon>
        <taxon>campanulids</taxon>
        <taxon>Apiales</taxon>
        <taxon>Apiaceae</taxon>
        <taxon>Apioideae</taxon>
        <taxon>apioid superclade</taxon>
        <taxon>Tordylieae</taxon>
        <taxon>Tordyliinae</taxon>
        <taxon>Heracleum</taxon>
    </lineage>
</organism>
<dbReference type="Proteomes" id="UP001237642">
    <property type="component" value="Unassembled WGS sequence"/>
</dbReference>
<name>A0AAD8MDG8_9APIA</name>
<keyword evidence="2" id="KW-1185">Reference proteome</keyword>
<evidence type="ECO:0000313" key="2">
    <source>
        <dbReference type="Proteomes" id="UP001237642"/>
    </source>
</evidence>
<reference evidence="1" key="2">
    <citation type="submission" date="2023-05" db="EMBL/GenBank/DDBJ databases">
        <authorList>
            <person name="Schelkunov M.I."/>
        </authorList>
    </citation>
    <scope>NUCLEOTIDE SEQUENCE</scope>
    <source>
        <strain evidence="1">Hsosn_3</strain>
        <tissue evidence="1">Leaf</tissue>
    </source>
</reference>
<sequence>MLELVEVGILEEEDIEHATSATFNPNRCGFEGKGEIWVENILNLGVSPSKLIEIMKTRFNSCDGVILEGLGISSICVYDDAAIFITGTESSFFTVMVHLLRANEYEYTWGNVTVKLAESYGFCWGVERAIQITYEAKKQFP</sequence>
<dbReference type="EMBL" id="JAUIZM010000008">
    <property type="protein sequence ID" value="KAK1368208.1"/>
    <property type="molecule type" value="Genomic_DNA"/>
</dbReference>
<protein>
    <submittedName>
        <fullName evidence="1">Uncharacterized protein</fullName>
    </submittedName>
</protein>
<dbReference type="AlphaFoldDB" id="A0AAD8MDG8"/>
<accession>A0AAD8MDG8</accession>
<comment type="caution">
    <text evidence="1">The sequence shown here is derived from an EMBL/GenBank/DDBJ whole genome shotgun (WGS) entry which is preliminary data.</text>
</comment>
<dbReference type="PANTHER" id="PTHR32098:SF5">
    <property type="entry name" value="LYCOPENE BETA_EPSILON CYCLASE PROTEIN"/>
    <property type="match status" value="1"/>
</dbReference>
<gene>
    <name evidence="1" type="ORF">POM88_034300</name>
</gene>
<evidence type="ECO:0000313" key="1">
    <source>
        <dbReference type="EMBL" id="KAK1368208.1"/>
    </source>
</evidence>
<dbReference type="PANTHER" id="PTHR32098">
    <property type="entry name" value="LYCOPENE BETA/EPSILON CYCLASE PROTEIN"/>
    <property type="match status" value="1"/>
</dbReference>
<proteinExistence type="predicted"/>